<protein>
    <recommendedName>
        <fullName evidence="7">Bacterial surface antigen (D15) domain-containing protein</fullName>
    </recommendedName>
</protein>
<evidence type="ECO:0000256" key="2">
    <source>
        <dbReference type="ARBA" id="ARBA00022692"/>
    </source>
</evidence>
<evidence type="ECO:0000313" key="9">
    <source>
        <dbReference type="Proteomes" id="UP000307140"/>
    </source>
</evidence>
<dbReference type="EMBL" id="VANR01000004">
    <property type="protein sequence ID" value="TMM30116.1"/>
    <property type="molecule type" value="Genomic_DNA"/>
</dbReference>
<gene>
    <name evidence="8" type="ORF">FDT66_09335</name>
</gene>
<dbReference type="Proteomes" id="UP000307140">
    <property type="component" value="Unassembled WGS sequence"/>
</dbReference>
<comment type="caution">
    <text evidence="8">The sequence shown here is derived from an EMBL/GenBank/DDBJ whole genome shotgun (WGS) entry which is preliminary data.</text>
</comment>
<comment type="subcellular location">
    <subcellularLocation>
        <location evidence="1">Membrane</location>
    </subcellularLocation>
</comment>
<dbReference type="PROSITE" id="PS51257">
    <property type="entry name" value="PROKAR_LIPOPROTEIN"/>
    <property type="match status" value="1"/>
</dbReference>
<reference evidence="8 9" key="1">
    <citation type="submission" date="2019-05" db="EMBL/GenBank/DDBJ databases">
        <title>Polaribacter aestuariivivens sp. nov., isolated from a tidal flat.</title>
        <authorList>
            <person name="Yoon J.-H."/>
        </authorList>
    </citation>
    <scope>NUCLEOTIDE SEQUENCE [LARGE SCALE GENOMIC DNA]</scope>
    <source>
        <strain evidence="8 9">DBTF-3</strain>
    </source>
</reference>
<evidence type="ECO:0000259" key="7">
    <source>
        <dbReference type="Pfam" id="PF01103"/>
    </source>
</evidence>
<feature type="signal peptide" evidence="6">
    <location>
        <begin position="1"/>
        <end position="24"/>
    </location>
</feature>
<dbReference type="InterPro" id="IPR000184">
    <property type="entry name" value="Bac_surfAg_D15"/>
</dbReference>
<proteinExistence type="predicted"/>
<dbReference type="AlphaFoldDB" id="A0A5S3NB43"/>
<dbReference type="PANTHER" id="PTHR12815:SF47">
    <property type="entry name" value="TRANSLOCATION AND ASSEMBLY MODULE SUBUNIT TAMA"/>
    <property type="match status" value="1"/>
</dbReference>
<evidence type="ECO:0000256" key="1">
    <source>
        <dbReference type="ARBA" id="ARBA00004370"/>
    </source>
</evidence>
<keyword evidence="9" id="KW-1185">Reference proteome</keyword>
<keyword evidence="4" id="KW-0472">Membrane</keyword>
<dbReference type="GO" id="GO:0019867">
    <property type="term" value="C:outer membrane"/>
    <property type="evidence" value="ECO:0007669"/>
    <property type="project" value="InterPro"/>
</dbReference>
<sequence length="833" mass="95855">MKKLSFYFLLVLILVACNSTKHVAENEHMLTQNYIYVDSVKENNSELQKYILQKPNSKLLGMPLGLYFHNFGSHEKPKTPSKWGEENPKSYNFIKKVFSEKQSIAYANSLINLNNWFLDFDKPVIINENKIKRTENNLWAYYKTQGFFESKVISNIKRDSTNKKATVSYYIEKGKPTLLDTIKLKIESPVLDSIYKASGITSLLKKGDQYNDKTFRKEAASVVKLYRNNGIYYFNQSALGFYVDTSRVDNKTNVDFLISSNRFDEEDNYTNKDYKIHKVKEINIYTDYSYSKTGEKYKDSLSYKGINFFGHDKITYNPKYLAQSVFFKPGDIYKDTLNNLTRNHLKSLNNFKTTKIDFQPIGKNGNELKMDVLLSPKEKYTLGFETELTHSNIRDIGTSAKFSIIDRNAFRGAEILKLSFLGSYFRASNGPGYEIGADASLEIPRFVAPFGLNKLVPKEMSPRTLFSVGSSFQKNIGLDRQTFTILSDYRWQYNPKKTIQLEVFNTQYIQNLNVNRFFNIYSSEFTNLNNVALTYDAVNNTNNHPLPTDLDNQATESLNFMNDVVQNNSFKSSNPDDYNTVLNIQNRYNIVTSDFLIPILAYAYTYNSQTNFKDNNFSFFKFRIANSGNLLGLTSNKYNSNGKKTFLKIPLAQYFKTDIEFKKFWDVGASSVFGLRTLLGAIIPYDNSDIPFTRSYFAGGSNDIRAWQTYDLGPGSRNTGLEYNVGSFKFLTSAEYRFDIISNLKGALFLDAGNIWDITGSDFVEEDAKLKGFSSLEDIAIGTGFGLRLDFNFLILRFDVGFKTYEPYLQNDKWFKNYNFNNAVYNIGINYPF</sequence>
<dbReference type="Gene3D" id="2.40.160.50">
    <property type="entry name" value="membrane protein fhac: a member of the omp85/tpsb transporter family"/>
    <property type="match status" value="1"/>
</dbReference>
<feature type="domain" description="Bacterial surface antigen (D15)" evidence="7">
    <location>
        <begin position="493"/>
        <end position="805"/>
    </location>
</feature>
<accession>A0A5S3NB43</accession>
<feature type="chain" id="PRO_5024375003" description="Bacterial surface antigen (D15) domain-containing protein" evidence="6">
    <location>
        <begin position="25"/>
        <end position="833"/>
    </location>
</feature>
<evidence type="ECO:0000256" key="3">
    <source>
        <dbReference type="ARBA" id="ARBA00022729"/>
    </source>
</evidence>
<evidence type="ECO:0000313" key="8">
    <source>
        <dbReference type="EMBL" id="TMM30116.1"/>
    </source>
</evidence>
<dbReference type="PANTHER" id="PTHR12815">
    <property type="entry name" value="SORTING AND ASSEMBLY MACHINERY SAMM50 PROTEIN FAMILY MEMBER"/>
    <property type="match status" value="1"/>
</dbReference>
<organism evidence="8 9">
    <name type="scientific">Polaribacter aestuariivivens</name>
    <dbReference type="NCBI Taxonomy" id="2304626"/>
    <lineage>
        <taxon>Bacteria</taxon>
        <taxon>Pseudomonadati</taxon>
        <taxon>Bacteroidota</taxon>
        <taxon>Flavobacteriia</taxon>
        <taxon>Flavobacteriales</taxon>
        <taxon>Flavobacteriaceae</taxon>
    </lineage>
</organism>
<name>A0A5S3NB43_9FLAO</name>
<keyword evidence="3 6" id="KW-0732">Signal</keyword>
<dbReference type="Pfam" id="PF01103">
    <property type="entry name" value="Omp85"/>
    <property type="match status" value="1"/>
</dbReference>
<keyword evidence="2" id="KW-0812">Transmembrane</keyword>
<evidence type="ECO:0000256" key="5">
    <source>
        <dbReference type="ARBA" id="ARBA00023237"/>
    </source>
</evidence>
<dbReference type="InterPro" id="IPR039910">
    <property type="entry name" value="D15-like"/>
</dbReference>
<evidence type="ECO:0000256" key="4">
    <source>
        <dbReference type="ARBA" id="ARBA00023136"/>
    </source>
</evidence>
<keyword evidence="5" id="KW-0998">Cell outer membrane</keyword>
<evidence type="ECO:0000256" key="6">
    <source>
        <dbReference type="SAM" id="SignalP"/>
    </source>
</evidence>
<dbReference type="OrthoDB" id="9814535at2"/>